<evidence type="ECO:0000256" key="1">
    <source>
        <dbReference type="SAM" id="Phobius"/>
    </source>
</evidence>
<gene>
    <name evidence="2" type="ORF">BQ8794_210037</name>
</gene>
<sequence>MNRSDIKNEKPGVSDRAGLCNSSKAMRRKDLAVPVLFFFLDGCLVIPAASEIRTVAQ</sequence>
<dbReference type="Proteomes" id="UP000188388">
    <property type="component" value="Unassembled WGS sequence"/>
</dbReference>
<evidence type="ECO:0000313" key="2">
    <source>
        <dbReference type="EMBL" id="SIT55344.1"/>
    </source>
</evidence>
<keyword evidence="1" id="KW-0472">Membrane</keyword>
<protein>
    <submittedName>
        <fullName evidence="2">Uncharacterized protein</fullName>
    </submittedName>
</protein>
<feature type="transmembrane region" description="Helical" evidence="1">
    <location>
        <begin position="31"/>
        <end position="50"/>
    </location>
</feature>
<proteinExistence type="predicted"/>
<dbReference type="EMBL" id="FTPD01000014">
    <property type="protein sequence ID" value="SIT55344.1"/>
    <property type="molecule type" value="Genomic_DNA"/>
</dbReference>
<keyword evidence="1" id="KW-1133">Transmembrane helix</keyword>
<dbReference type="AlphaFoldDB" id="A0A1R3V5Z3"/>
<evidence type="ECO:0000313" key="3">
    <source>
        <dbReference type="Proteomes" id="UP000188388"/>
    </source>
</evidence>
<accession>A0A1R3V5Z3</accession>
<keyword evidence="3" id="KW-1185">Reference proteome</keyword>
<reference evidence="3" key="1">
    <citation type="submission" date="2017-01" db="EMBL/GenBank/DDBJ databases">
        <authorList>
            <person name="Brunel B."/>
        </authorList>
    </citation>
    <scope>NUCLEOTIDE SEQUENCE [LARGE SCALE GENOMIC DNA]</scope>
</reference>
<name>A0A1R3V5Z3_9HYPH</name>
<keyword evidence="1" id="KW-0812">Transmembrane</keyword>
<organism evidence="2 3">
    <name type="scientific">Mesorhizobium prunaredense</name>
    <dbReference type="NCBI Taxonomy" id="1631249"/>
    <lineage>
        <taxon>Bacteria</taxon>
        <taxon>Pseudomonadati</taxon>
        <taxon>Pseudomonadota</taxon>
        <taxon>Alphaproteobacteria</taxon>
        <taxon>Hyphomicrobiales</taxon>
        <taxon>Phyllobacteriaceae</taxon>
        <taxon>Mesorhizobium</taxon>
    </lineage>
</organism>